<organism evidence="13 14">
    <name type="scientific">Tagetes erecta</name>
    <name type="common">African marigold</name>
    <dbReference type="NCBI Taxonomy" id="13708"/>
    <lineage>
        <taxon>Eukaryota</taxon>
        <taxon>Viridiplantae</taxon>
        <taxon>Streptophyta</taxon>
        <taxon>Embryophyta</taxon>
        <taxon>Tracheophyta</taxon>
        <taxon>Spermatophyta</taxon>
        <taxon>Magnoliopsida</taxon>
        <taxon>eudicotyledons</taxon>
        <taxon>Gunneridae</taxon>
        <taxon>Pentapetalae</taxon>
        <taxon>asterids</taxon>
        <taxon>campanulids</taxon>
        <taxon>Asterales</taxon>
        <taxon>Asteraceae</taxon>
        <taxon>Asteroideae</taxon>
        <taxon>Heliantheae alliance</taxon>
        <taxon>Tageteae</taxon>
        <taxon>Tagetes</taxon>
    </lineage>
</organism>
<evidence type="ECO:0000256" key="9">
    <source>
        <dbReference type="PROSITE-ProRule" id="PRU10040"/>
    </source>
</evidence>
<dbReference type="GO" id="GO:0045490">
    <property type="term" value="P:pectin catabolic process"/>
    <property type="evidence" value="ECO:0007669"/>
    <property type="project" value="UniProtKB-UniRule"/>
</dbReference>
<dbReference type="Pfam" id="PF01095">
    <property type="entry name" value="Pectinesterase"/>
    <property type="match status" value="1"/>
</dbReference>
<evidence type="ECO:0000256" key="3">
    <source>
        <dbReference type="ARBA" id="ARBA00007786"/>
    </source>
</evidence>
<comment type="similarity">
    <text evidence="2">In the N-terminal section; belongs to the PMEI family.</text>
</comment>
<comment type="pathway">
    <text evidence="1 10">Glycan metabolism; pectin degradation; 2-dehydro-3-deoxy-D-gluconate from pectin: step 1/5.</text>
</comment>
<gene>
    <name evidence="13" type="ORF">QVD17_26570</name>
</gene>
<comment type="catalytic activity">
    <reaction evidence="8 10">
        <text>[(1-&gt;4)-alpha-D-galacturonosyl methyl ester](n) + n H2O = [(1-&gt;4)-alpha-D-galacturonosyl](n) + n methanol + n H(+)</text>
        <dbReference type="Rhea" id="RHEA:22380"/>
        <dbReference type="Rhea" id="RHEA-COMP:14570"/>
        <dbReference type="Rhea" id="RHEA-COMP:14573"/>
        <dbReference type="ChEBI" id="CHEBI:15377"/>
        <dbReference type="ChEBI" id="CHEBI:15378"/>
        <dbReference type="ChEBI" id="CHEBI:17790"/>
        <dbReference type="ChEBI" id="CHEBI:140522"/>
        <dbReference type="ChEBI" id="CHEBI:140523"/>
        <dbReference type="EC" id="3.1.1.11"/>
    </reaction>
</comment>
<evidence type="ECO:0000259" key="12">
    <source>
        <dbReference type="SMART" id="SM00856"/>
    </source>
</evidence>
<evidence type="ECO:0000256" key="10">
    <source>
        <dbReference type="RuleBase" id="RU000589"/>
    </source>
</evidence>
<dbReference type="SMART" id="SM00856">
    <property type="entry name" value="PMEI"/>
    <property type="match status" value="1"/>
</dbReference>
<evidence type="ECO:0000256" key="7">
    <source>
        <dbReference type="ARBA" id="ARBA00023316"/>
    </source>
</evidence>
<keyword evidence="14" id="KW-1185">Reference proteome</keyword>
<dbReference type="Gene3D" id="1.20.140.40">
    <property type="entry name" value="Invertase/pectin methylesterase inhibitor family protein"/>
    <property type="match status" value="1"/>
</dbReference>
<reference evidence="13" key="1">
    <citation type="journal article" date="2023" name="bioRxiv">
        <title>Improved chromosome-level genome assembly for marigold (Tagetes erecta).</title>
        <authorList>
            <person name="Jiang F."/>
            <person name="Yuan L."/>
            <person name="Wang S."/>
            <person name="Wang H."/>
            <person name="Xu D."/>
            <person name="Wang A."/>
            <person name="Fan W."/>
        </authorList>
    </citation>
    <scope>NUCLEOTIDE SEQUENCE</scope>
    <source>
        <strain evidence="13">WSJ</strain>
        <tissue evidence="13">Leaf</tissue>
    </source>
</reference>
<keyword evidence="7" id="KW-0961">Cell wall biogenesis/degradation</keyword>
<keyword evidence="11" id="KW-0472">Membrane</keyword>
<keyword evidence="6 10" id="KW-0063">Aspartyl esterase</keyword>
<comment type="similarity">
    <text evidence="3">In the C-terminal section; belongs to the pectinesterase family.</text>
</comment>
<dbReference type="EC" id="3.1.1.11" evidence="4 10"/>
<proteinExistence type="inferred from homology"/>
<keyword evidence="11" id="KW-1133">Transmembrane helix</keyword>
<dbReference type="Pfam" id="PF04043">
    <property type="entry name" value="PMEI"/>
    <property type="match status" value="1"/>
</dbReference>
<dbReference type="NCBIfam" id="TIGR01614">
    <property type="entry name" value="PME_inhib"/>
    <property type="match status" value="1"/>
</dbReference>
<dbReference type="SUPFAM" id="SSF51126">
    <property type="entry name" value="Pectin lyase-like"/>
    <property type="match status" value="1"/>
</dbReference>
<protein>
    <recommendedName>
        <fullName evidence="4 10">Pectinesterase</fullName>
        <ecNumber evidence="4 10">3.1.1.11</ecNumber>
    </recommendedName>
</protein>
<dbReference type="EMBL" id="JAUHHV010000007">
    <property type="protein sequence ID" value="KAK1417443.1"/>
    <property type="molecule type" value="Genomic_DNA"/>
</dbReference>
<dbReference type="PROSITE" id="PS00503">
    <property type="entry name" value="PECTINESTERASE_2"/>
    <property type="match status" value="1"/>
</dbReference>
<keyword evidence="5 10" id="KW-0378">Hydrolase</keyword>
<feature type="domain" description="Pectinesterase inhibitor" evidence="12">
    <location>
        <begin position="59"/>
        <end position="222"/>
    </location>
</feature>
<dbReference type="InterPro" id="IPR006501">
    <property type="entry name" value="Pectinesterase_inhib_dom"/>
</dbReference>
<feature type="active site" evidence="9">
    <location>
        <position position="418"/>
    </location>
</feature>
<dbReference type="InterPro" id="IPR000070">
    <property type="entry name" value="Pectinesterase_cat"/>
</dbReference>
<dbReference type="AlphaFoldDB" id="A0AAD8K9B0"/>
<evidence type="ECO:0000256" key="1">
    <source>
        <dbReference type="ARBA" id="ARBA00005184"/>
    </source>
</evidence>
<evidence type="ECO:0000256" key="2">
    <source>
        <dbReference type="ARBA" id="ARBA00006027"/>
    </source>
</evidence>
<evidence type="ECO:0000313" key="14">
    <source>
        <dbReference type="Proteomes" id="UP001229421"/>
    </source>
</evidence>
<accession>A0AAD8K9B0</accession>
<evidence type="ECO:0000313" key="13">
    <source>
        <dbReference type="EMBL" id="KAK1417443.1"/>
    </source>
</evidence>
<dbReference type="InterPro" id="IPR012334">
    <property type="entry name" value="Pectin_lyas_fold"/>
</dbReference>
<sequence length="612" mass="68278">MESSTIKQSSSRSPPYSFSFSSLALITIIPVALLLFLSPWLFHHYHPPPPPPPPTVQQPPHPFIKNTCRNTLYPSLCFHTLSSIPINHHNNNRTNLRQVLQFAINKTINRATKSRSRMAGLTVKIQETSWVNSCIDLLDQTIYELQESIKPLNPDTNSHNDLISPPYAIIKNLLSAAMTNENTCIEGFNDITHTHTQTTRLARYFQKSLTPIMRMISNCLAIVSYIETAGRPTATTLLLSPGPVVGFRDHVPSWMTAADRRLMQTPPPPTVVVAMDGSGNFTTINAAVAMAPNRTTGRYVVQIKAGVYYENVVIPRQKINIMLVGEGMNSTIITGSRNFVDGYTTFTSATLSVIGNNFLARDLTIINTSGPEKHQAVALRVTSDAAFYHCQFISHQDTLYAHSLSQLYRECAIHGTVDFIFGNAAAIFERCLILVRKPIAGQKNVITAQGRLDPNQNTGISLQDCTIMAAPDFSATERSNFSTFLGRPWRNYSRTIVMRSYLGDIIDPRGWCAWNKYSNLDTVEYIESMNFGPGADTRNRVQWAGYHNNSTTAVDNFTIQSFLHGANEWLKSTDLPLCSGLYAKDCKTASAQVNENCQIQYCLTNYHLCILH</sequence>
<dbReference type="GO" id="GO:0042545">
    <property type="term" value="P:cell wall modification"/>
    <property type="evidence" value="ECO:0007669"/>
    <property type="project" value="UniProtKB-UniRule"/>
</dbReference>
<dbReference type="GO" id="GO:0004857">
    <property type="term" value="F:enzyme inhibitor activity"/>
    <property type="evidence" value="ECO:0007669"/>
    <property type="project" value="InterPro"/>
</dbReference>
<dbReference type="Proteomes" id="UP001229421">
    <property type="component" value="Unassembled WGS sequence"/>
</dbReference>
<dbReference type="CDD" id="cd15798">
    <property type="entry name" value="PMEI-like_3"/>
    <property type="match status" value="1"/>
</dbReference>
<comment type="caution">
    <text evidence="13">The sequence shown here is derived from an EMBL/GenBank/DDBJ whole genome shotgun (WGS) entry which is preliminary data.</text>
</comment>
<dbReference type="Gene3D" id="2.160.20.10">
    <property type="entry name" value="Single-stranded right-handed beta-helix, Pectin lyase-like"/>
    <property type="match status" value="1"/>
</dbReference>
<evidence type="ECO:0000256" key="4">
    <source>
        <dbReference type="ARBA" id="ARBA00013229"/>
    </source>
</evidence>
<name>A0AAD8K9B0_TARER</name>
<evidence type="ECO:0000256" key="11">
    <source>
        <dbReference type="SAM" id="Phobius"/>
    </source>
</evidence>
<dbReference type="InterPro" id="IPR011050">
    <property type="entry name" value="Pectin_lyase_fold/virulence"/>
</dbReference>
<dbReference type="SUPFAM" id="SSF101148">
    <property type="entry name" value="Plant invertase/pectin methylesterase inhibitor"/>
    <property type="match status" value="1"/>
</dbReference>
<keyword evidence="11" id="KW-0812">Transmembrane</keyword>
<evidence type="ECO:0000256" key="5">
    <source>
        <dbReference type="ARBA" id="ARBA00022801"/>
    </source>
</evidence>
<feature type="transmembrane region" description="Helical" evidence="11">
    <location>
        <begin position="20"/>
        <end position="42"/>
    </location>
</feature>
<dbReference type="GO" id="GO:0030599">
    <property type="term" value="F:pectinesterase activity"/>
    <property type="evidence" value="ECO:0007669"/>
    <property type="project" value="UniProtKB-UniRule"/>
</dbReference>
<dbReference type="PANTHER" id="PTHR31707">
    <property type="entry name" value="PECTINESTERASE"/>
    <property type="match status" value="1"/>
</dbReference>
<evidence type="ECO:0000256" key="6">
    <source>
        <dbReference type="ARBA" id="ARBA00023085"/>
    </source>
</evidence>
<dbReference type="FunFam" id="2.160.20.10:FF:000001">
    <property type="entry name" value="Pectinesterase"/>
    <property type="match status" value="1"/>
</dbReference>
<dbReference type="InterPro" id="IPR033131">
    <property type="entry name" value="Pectinesterase_Asp_AS"/>
</dbReference>
<evidence type="ECO:0000256" key="8">
    <source>
        <dbReference type="ARBA" id="ARBA00047928"/>
    </source>
</evidence>
<dbReference type="InterPro" id="IPR035513">
    <property type="entry name" value="Invertase/methylesterase_inhib"/>
</dbReference>